<proteinExistence type="predicted"/>
<evidence type="ECO:0000256" key="1">
    <source>
        <dbReference type="SAM" id="MobiDB-lite"/>
    </source>
</evidence>
<dbReference type="SUPFAM" id="SSF47413">
    <property type="entry name" value="lambda repressor-like DNA-binding domains"/>
    <property type="match status" value="1"/>
</dbReference>
<reference evidence="3 4" key="1">
    <citation type="submission" date="2019-01" db="EMBL/GenBank/DDBJ databases">
        <title>Leucobacter muris sp. nov. isolated from the nose of a laboratory mouse.</title>
        <authorList>
            <person name="Benga L."/>
            <person name="Sproeer C."/>
            <person name="Schumann P."/>
            <person name="Verbarg S."/>
            <person name="Bunk B."/>
            <person name="Engelhardt E."/>
            <person name="Benten P.M."/>
            <person name="Sager M."/>
        </authorList>
    </citation>
    <scope>NUCLEOTIDE SEQUENCE [LARGE SCALE GENOMIC DNA]</scope>
    <source>
        <strain evidence="3 4">DSM 101948</strain>
    </source>
</reference>
<dbReference type="Proteomes" id="UP000285768">
    <property type="component" value="Chromosome"/>
</dbReference>
<feature type="domain" description="HTH cro/C1-type" evidence="2">
    <location>
        <begin position="39"/>
        <end position="91"/>
    </location>
</feature>
<name>A0ABX5QHG8_9MICO</name>
<gene>
    <name evidence="3" type="ORF">Leucomu_11270</name>
</gene>
<dbReference type="Gene3D" id="1.10.260.40">
    <property type="entry name" value="lambda repressor-like DNA-binding domains"/>
    <property type="match status" value="1"/>
</dbReference>
<dbReference type="PROSITE" id="PS50943">
    <property type="entry name" value="HTH_CROC1"/>
    <property type="match status" value="1"/>
</dbReference>
<organism evidence="3 4">
    <name type="scientific">Leucobacter muris</name>
    <dbReference type="NCBI Taxonomy" id="1935379"/>
    <lineage>
        <taxon>Bacteria</taxon>
        <taxon>Bacillati</taxon>
        <taxon>Actinomycetota</taxon>
        <taxon>Actinomycetes</taxon>
        <taxon>Micrococcales</taxon>
        <taxon>Microbacteriaceae</taxon>
        <taxon>Leucobacter</taxon>
    </lineage>
</organism>
<dbReference type="SMART" id="SM00530">
    <property type="entry name" value="HTH_XRE"/>
    <property type="match status" value="1"/>
</dbReference>
<dbReference type="InterPro" id="IPR001387">
    <property type="entry name" value="Cro/C1-type_HTH"/>
</dbReference>
<evidence type="ECO:0000313" key="3">
    <source>
        <dbReference type="EMBL" id="QAB18418.1"/>
    </source>
</evidence>
<feature type="compositionally biased region" description="Basic and acidic residues" evidence="1">
    <location>
        <begin position="144"/>
        <end position="156"/>
    </location>
</feature>
<dbReference type="Pfam" id="PF13443">
    <property type="entry name" value="HTH_26"/>
    <property type="match status" value="1"/>
</dbReference>
<protein>
    <submittedName>
        <fullName evidence="3">XRE family transcriptional regulator</fullName>
    </submittedName>
</protein>
<evidence type="ECO:0000259" key="2">
    <source>
        <dbReference type="PROSITE" id="PS50943"/>
    </source>
</evidence>
<keyword evidence="4" id="KW-1185">Reference proteome</keyword>
<dbReference type="CDD" id="cd00093">
    <property type="entry name" value="HTH_XRE"/>
    <property type="match status" value="1"/>
</dbReference>
<dbReference type="EMBL" id="CP035037">
    <property type="protein sequence ID" value="QAB18418.1"/>
    <property type="molecule type" value="Genomic_DNA"/>
</dbReference>
<evidence type="ECO:0000313" key="4">
    <source>
        <dbReference type="Proteomes" id="UP000285768"/>
    </source>
</evidence>
<accession>A0ABX5QHG8</accession>
<feature type="region of interest" description="Disordered" evidence="1">
    <location>
        <begin position="98"/>
        <end position="156"/>
    </location>
</feature>
<sequence length="156" mass="16806">MLAWQVATWQVVCQNWRMPSGFNRLPGPLSKAVGDLLFEIMDAKSLTQRAVAEAAGMSEAQYSRAVRGLKVFSLEQLDAVCSAVDESISDVIREAENRTGRGGVAAAAPPISLSDRRANVSGGGEDEPDIPENVLEEWAGRYAAHPDDGEPEDHTP</sequence>
<dbReference type="InterPro" id="IPR010982">
    <property type="entry name" value="Lambda_DNA-bd_dom_sf"/>
</dbReference>